<keyword evidence="1" id="KW-0472">Membrane</keyword>
<organism evidence="2 3">
    <name type="scientific">Anaeromicrobium sediminis</name>
    <dbReference type="NCBI Taxonomy" id="1478221"/>
    <lineage>
        <taxon>Bacteria</taxon>
        <taxon>Bacillati</taxon>
        <taxon>Bacillota</taxon>
        <taxon>Clostridia</taxon>
        <taxon>Peptostreptococcales</taxon>
        <taxon>Thermotaleaceae</taxon>
        <taxon>Anaeromicrobium</taxon>
    </lineage>
</organism>
<accession>A0A267MNV1</accession>
<feature type="transmembrane region" description="Helical" evidence="1">
    <location>
        <begin position="132"/>
        <end position="150"/>
    </location>
</feature>
<dbReference type="EMBL" id="NIBG01000002">
    <property type="protein sequence ID" value="PAB60598.1"/>
    <property type="molecule type" value="Genomic_DNA"/>
</dbReference>
<dbReference type="OrthoDB" id="5753718at2"/>
<dbReference type="AlphaFoldDB" id="A0A267MNV1"/>
<dbReference type="Proteomes" id="UP000216024">
    <property type="component" value="Unassembled WGS sequence"/>
</dbReference>
<feature type="transmembrane region" description="Helical" evidence="1">
    <location>
        <begin position="182"/>
        <end position="201"/>
    </location>
</feature>
<sequence>MKKMMNDNKYKIGVYGVAVLIMVIVGFMNLGSEYYDRALAKRGETVDARVIKMYLDDRDDKESTRSYRTQEFEVEITSAGHKGETYVMRNTIEVMDVYNIEVEVGENIVLTLMEDENKKVENLHIYDKSREIYIYLFVCFFFVILLVIGGKSGVKSIFTLIFTGFMIVKLLIPLILKGYNPILITVLVCSVIIAITLLIIGDMSKKTLSAIIGTLGGVIVAGVLAMIVGNLCKITGLADEDIQSLVYMTKNYNMNFKGILFSAIIIGALGAVMDVSISIASSMFEIKSIKPDIKKGSLFKSGMNIGKDIMGSMANTLILAYTGGAMQLMLFFLASGATTKEIVNLEMAAVEIIRALSGSVGLAATIPITAISVILIDDFLKDKKNNKKK</sequence>
<keyword evidence="1" id="KW-1133">Transmembrane helix</keyword>
<protein>
    <recommendedName>
        <fullName evidence="4">YibE/F family protein</fullName>
    </recommendedName>
</protein>
<feature type="transmembrane region" description="Helical" evidence="1">
    <location>
        <begin position="12"/>
        <end position="31"/>
    </location>
</feature>
<dbReference type="PANTHER" id="PTHR41771">
    <property type="entry name" value="MEMBRANE PROTEIN-RELATED"/>
    <property type="match status" value="1"/>
</dbReference>
<feature type="transmembrane region" description="Helical" evidence="1">
    <location>
        <begin position="317"/>
        <end position="335"/>
    </location>
</feature>
<dbReference type="InterPro" id="IPR012507">
    <property type="entry name" value="YibE_F"/>
</dbReference>
<feature type="transmembrane region" description="Helical" evidence="1">
    <location>
        <begin position="355"/>
        <end position="380"/>
    </location>
</feature>
<evidence type="ECO:0008006" key="4">
    <source>
        <dbReference type="Google" id="ProtNLM"/>
    </source>
</evidence>
<comment type="caution">
    <text evidence="2">The sequence shown here is derived from an EMBL/GenBank/DDBJ whole genome shotgun (WGS) entry which is preliminary data.</text>
</comment>
<name>A0A267MNV1_9FIRM</name>
<reference evidence="2 3" key="1">
    <citation type="submission" date="2017-06" db="EMBL/GenBank/DDBJ databases">
        <title>Draft genome sequence of anaerobic fermentative bacterium Anaeromicrobium sediminis DY2726D isolated from West Pacific Ocean sediments.</title>
        <authorList>
            <person name="Zeng X."/>
        </authorList>
    </citation>
    <scope>NUCLEOTIDE SEQUENCE [LARGE SCALE GENOMIC DNA]</scope>
    <source>
        <strain evidence="2 3">DY2726D</strain>
    </source>
</reference>
<evidence type="ECO:0000313" key="3">
    <source>
        <dbReference type="Proteomes" id="UP000216024"/>
    </source>
</evidence>
<keyword evidence="1" id="KW-0812">Transmembrane</keyword>
<dbReference type="Pfam" id="PF07907">
    <property type="entry name" value="YibE_F"/>
    <property type="match status" value="1"/>
</dbReference>
<keyword evidence="3" id="KW-1185">Reference proteome</keyword>
<feature type="transmembrane region" description="Helical" evidence="1">
    <location>
        <begin position="258"/>
        <end position="280"/>
    </location>
</feature>
<feature type="transmembrane region" description="Helical" evidence="1">
    <location>
        <begin position="157"/>
        <end position="176"/>
    </location>
</feature>
<dbReference type="PANTHER" id="PTHR41771:SF1">
    <property type="entry name" value="MEMBRANE PROTEIN"/>
    <property type="match status" value="1"/>
</dbReference>
<dbReference type="RefSeq" id="WP_095131001.1">
    <property type="nucleotide sequence ID" value="NZ_NIBG01000002.1"/>
</dbReference>
<proteinExistence type="predicted"/>
<evidence type="ECO:0000313" key="2">
    <source>
        <dbReference type="EMBL" id="PAB60598.1"/>
    </source>
</evidence>
<feature type="transmembrane region" description="Helical" evidence="1">
    <location>
        <begin position="208"/>
        <end position="228"/>
    </location>
</feature>
<gene>
    <name evidence="2" type="ORF">CCE28_03380</name>
</gene>
<evidence type="ECO:0000256" key="1">
    <source>
        <dbReference type="SAM" id="Phobius"/>
    </source>
</evidence>